<feature type="transmembrane region" description="Helical" evidence="7">
    <location>
        <begin position="337"/>
        <end position="353"/>
    </location>
</feature>
<name>A0ABP8G4W2_9BACT</name>
<evidence type="ECO:0000313" key="9">
    <source>
        <dbReference type="Proteomes" id="UP001501725"/>
    </source>
</evidence>
<organism evidence="8 9">
    <name type="scientific">Flaviaesturariibacter amylovorans</name>
    <dbReference type="NCBI Taxonomy" id="1084520"/>
    <lineage>
        <taxon>Bacteria</taxon>
        <taxon>Pseudomonadati</taxon>
        <taxon>Bacteroidota</taxon>
        <taxon>Chitinophagia</taxon>
        <taxon>Chitinophagales</taxon>
        <taxon>Chitinophagaceae</taxon>
        <taxon>Flaviaestuariibacter</taxon>
    </lineage>
</organism>
<dbReference type="InterPro" id="IPR003370">
    <property type="entry name" value="Chromate_transpt"/>
</dbReference>
<dbReference type="InterPro" id="IPR014047">
    <property type="entry name" value="Chr_Tranpt_l_chain"/>
</dbReference>
<keyword evidence="3" id="KW-1003">Cell membrane</keyword>
<keyword evidence="5 7" id="KW-1133">Transmembrane helix</keyword>
<comment type="similarity">
    <text evidence="2">Belongs to the chromate ion transporter (CHR) (TC 2.A.51) family.</text>
</comment>
<dbReference type="Proteomes" id="UP001501725">
    <property type="component" value="Unassembled WGS sequence"/>
</dbReference>
<evidence type="ECO:0000256" key="7">
    <source>
        <dbReference type="SAM" id="Phobius"/>
    </source>
</evidence>
<gene>
    <name evidence="8" type="primary">chrA</name>
    <name evidence="8" type="ORF">GCM10023184_01180</name>
</gene>
<dbReference type="Pfam" id="PF02417">
    <property type="entry name" value="Chromate_transp"/>
    <property type="match status" value="2"/>
</dbReference>
<dbReference type="RefSeq" id="WP_345252633.1">
    <property type="nucleotide sequence ID" value="NZ_BAABGY010000001.1"/>
</dbReference>
<feature type="transmembrane region" description="Helical" evidence="7">
    <location>
        <begin position="81"/>
        <end position="103"/>
    </location>
</feature>
<keyword evidence="4 7" id="KW-0812">Transmembrane</keyword>
<keyword evidence="6 7" id="KW-0472">Membrane</keyword>
<protein>
    <submittedName>
        <fullName evidence="8">Chromate efflux transporter</fullName>
    </submittedName>
</protein>
<evidence type="ECO:0000256" key="6">
    <source>
        <dbReference type="ARBA" id="ARBA00023136"/>
    </source>
</evidence>
<evidence type="ECO:0000256" key="5">
    <source>
        <dbReference type="ARBA" id="ARBA00022989"/>
    </source>
</evidence>
<evidence type="ECO:0000313" key="8">
    <source>
        <dbReference type="EMBL" id="GAA4317481.1"/>
    </source>
</evidence>
<keyword evidence="9" id="KW-1185">Reference proteome</keyword>
<evidence type="ECO:0000256" key="3">
    <source>
        <dbReference type="ARBA" id="ARBA00022475"/>
    </source>
</evidence>
<feature type="transmembrane region" description="Helical" evidence="7">
    <location>
        <begin position="146"/>
        <end position="171"/>
    </location>
</feature>
<evidence type="ECO:0000256" key="4">
    <source>
        <dbReference type="ARBA" id="ARBA00022692"/>
    </source>
</evidence>
<evidence type="ECO:0000256" key="2">
    <source>
        <dbReference type="ARBA" id="ARBA00005262"/>
    </source>
</evidence>
<dbReference type="EMBL" id="BAABGY010000001">
    <property type="protein sequence ID" value="GAA4317481.1"/>
    <property type="molecule type" value="Genomic_DNA"/>
</dbReference>
<dbReference type="PANTHER" id="PTHR33567">
    <property type="entry name" value="CHROMATE ION TRANSPORTER (EUROFUNG)"/>
    <property type="match status" value="1"/>
</dbReference>
<proteinExistence type="inferred from homology"/>
<dbReference type="PANTHER" id="PTHR33567:SF3">
    <property type="entry name" value="CHROMATE ION TRANSPORTER (EUROFUNG)"/>
    <property type="match status" value="1"/>
</dbReference>
<dbReference type="PIRSF" id="PIRSF004810">
    <property type="entry name" value="ChrA"/>
    <property type="match status" value="1"/>
</dbReference>
<feature type="transmembrane region" description="Helical" evidence="7">
    <location>
        <begin position="208"/>
        <end position="230"/>
    </location>
</feature>
<accession>A0ABP8G4W2</accession>
<feature type="transmembrane region" description="Helical" evidence="7">
    <location>
        <begin position="14"/>
        <end position="32"/>
    </location>
</feature>
<sequence length="375" mass="39151">MSSRNERINELARLFGRLGIIAFGGPAAHIALMRAEVVRRRGWIDDTRFLDLVGATNLIPGPNSTELAMHLGQERAGWRGLIVAGCCFILPAVVLTAGIAWAYRRYGALPAVQPFLYGIKPAIIAIILAAVFPLAKASFKSAGHALLGGVALLAALLGTPELAVLFGAGLLGLAAALARRAGTVHQGIGFFLLQALPPSAATVGSTSLFFTFLKIGALLYGSGYVLFAFLDEALVTTGMLTRTQLADAIAVGQFTPGPVFSAVTFVGYQVGGWSGAAAATAGVFLPAFLFVALLNPLVKRLRTSKPFAAFLDAVNVASVALIAAVCIDMGRAALTDWRTFLIAIAAAIVTFGFRKINSAWVVLGGTLAGWLLAQV</sequence>
<dbReference type="NCBIfam" id="TIGR00937">
    <property type="entry name" value="2A51"/>
    <property type="match status" value="1"/>
</dbReference>
<feature type="transmembrane region" description="Helical" evidence="7">
    <location>
        <begin position="273"/>
        <end position="294"/>
    </location>
</feature>
<reference evidence="9" key="1">
    <citation type="journal article" date="2019" name="Int. J. Syst. Evol. Microbiol.">
        <title>The Global Catalogue of Microorganisms (GCM) 10K type strain sequencing project: providing services to taxonomists for standard genome sequencing and annotation.</title>
        <authorList>
            <consortium name="The Broad Institute Genomics Platform"/>
            <consortium name="The Broad Institute Genome Sequencing Center for Infectious Disease"/>
            <person name="Wu L."/>
            <person name="Ma J."/>
        </authorList>
    </citation>
    <scope>NUCLEOTIDE SEQUENCE [LARGE SCALE GENOMIC DNA]</scope>
    <source>
        <strain evidence="9">JCM 17919</strain>
    </source>
</reference>
<feature type="transmembrane region" description="Helical" evidence="7">
    <location>
        <begin position="115"/>
        <end position="134"/>
    </location>
</feature>
<comment type="caution">
    <text evidence="8">The sequence shown here is derived from an EMBL/GenBank/DDBJ whole genome shotgun (WGS) entry which is preliminary data.</text>
</comment>
<evidence type="ECO:0000256" key="1">
    <source>
        <dbReference type="ARBA" id="ARBA00004651"/>
    </source>
</evidence>
<comment type="subcellular location">
    <subcellularLocation>
        <location evidence="1">Cell membrane</location>
        <topology evidence="1">Multi-pass membrane protein</topology>
    </subcellularLocation>
</comment>
<feature type="transmembrane region" description="Helical" evidence="7">
    <location>
        <begin position="306"/>
        <end position="325"/>
    </location>
</feature>